<protein>
    <submittedName>
        <fullName evidence="1">Uncharacterized protein</fullName>
    </submittedName>
</protein>
<organism evidence="1 2">
    <name type="scientific">Brachionus plicatilis</name>
    <name type="common">Marine rotifer</name>
    <name type="synonym">Brachionus muelleri</name>
    <dbReference type="NCBI Taxonomy" id="10195"/>
    <lineage>
        <taxon>Eukaryota</taxon>
        <taxon>Metazoa</taxon>
        <taxon>Spiralia</taxon>
        <taxon>Gnathifera</taxon>
        <taxon>Rotifera</taxon>
        <taxon>Eurotatoria</taxon>
        <taxon>Monogononta</taxon>
        <taxon>Pseudotrocha</taxon>
        <taxon>Ploima</taxon>
        <taxon>Brachionidae</taxon>
        <taxon>Brachionus</taxon>
    </lineage>
</organism>
<sequence length="70" mass="8177">MSNWLLIYLASCCIHRTYFKFQKNKLLACINSSKLCILYTFIMILRSCKLTESSILSNLADGIFRNHQKI</sequence>
<evidence type="ECO:0000313" key="1">
    <source>
        <dbReference type="EMBL" id="RNA05804.1"/>
    </source>
</evidence>
<comment type="caution">
    <text evidence="1">The sequence shown here is derived from an EMBL/GenBank/DDBJ whole genome shotgun (WGS) entry which is preliminary data.</text>
</comment>
<reference evidence="1 2" key="1">
    <citation type="journal article" date="2018" name="Sci. Rep.">
        <title>Genomic signatures of local adaptation to the degree of environmental predictability in rotifers.</title>
        <authorList>
            <person name="Franch-Gras L."/>
            <person name="Hahn C."/>
            <person name="Garcia-Roger E.M."/>
            <person name="Carmona M.J."/>
            <person name="Serra M."/>
            <person name="Gomez A."/>
        </authorList>
    </citation>
    <scope>NUCLEOTIDE SEQUENCE [LARGE SCALE GENOMIC DNA]</scope>
    <source>
        <strain evidence="1">HYR1</strain>
    </source>
</reference>
<accession>A0A3M7Q3L6</accession>
<name>A0A3M7Q3L6_BRAPC</name>
<gene>
    <name evidence="1" type="ORF">BpHYR1_046199</name>
</gene>
<evidence type="ECO:0000313" key="2">
    <source>
        <dbReference type="Proteomes" id="UP000276133"/>
    </source>
</evidence>
<keyword evidence="2" id="KW-1185">Reference proteome</keyword>
<dbReference type="AlphaFoldDB" id="A0A3M7Q3L6"/>
<proteinExistence type="predicted"/>
<dbReference type="Proteomes" id="UP000276133">
    <property type="component" value="Unassembled WGS sequence"/>
</dbReference>
<dbReference type="EMBL" id="REGN01007599">
    <property type="protein sequence ID" value="RNA05804.1"/>
    <property type="molecule type" value="Genomic_DNA"/>
</dbReference>